<reference evidence="1" key="1">
    <citation type="submission" date="2020-06" db="EMBL/GenBank/DDBJ databases">
        <authorList>
            <person name="Li T."/>
            <person name="Hu X."/>
            <person name="Zhang T."/>
            <person name="Song X."/>
            <person name="Zhang H."/>
            <person name="Dai N."/>
            <person name="Sheng W."/>
            <person name="Hou X."/>
            <person name="Wei L."/>
        </authorList>
    </citation>
    <scope>NUCLEOTIDE SEQUENCE</scope>
    <source>
        <strain evidence="1">G02</strain>
        <tissue evidence="1">Leaf</tissue>
    </source>
</reference>
<name>A0AAW2P2H7_SESRA</name>
<dbReference type="Pfam" id="PF02992">
    <property type="entry name" value="Transposase_21"/>
    <property type="match status" value="1"/>
</dbReference>
<accession>A0AAW2P2H7</accession>
<dbReference type="InterPro" id="IPR004242">
    <property type="entry name" value="Transposase_21"/>
</dbReference>
<evidence type="ECO:0000313" key="1">
    <source>
        <dbReference type="EMBL" id="KAL0349681.1"/>
    </source>
</evidence>
<proteinExistence type="predicted"/>
<dbReference type="AlphaFoldDB" id="A0AAW2P2H7"/>
<dbReference type="PANTHER" id="PTHR10775:SF182">
    <property type="entry name" value="TRANSPOSON, EN_SPM-LIKE, TRANSPOSASE-ASSOCIATED DOMAIN PROTEIN-RELATED"/>
    <property type="match status" value="1"/>
</dbReference>
<protein>
    <submittedName>
        <fullName evidence="1">Uncharacterized protein</fullName>
    </submittedName>
</protein>
<dbReference type="PANTHER" id="PTHR10775">
    <property type="entry name" value="OS08G0208400 PROTEIN"/>
    <property type="match status" value="1"/>
</dbReference>
<comment type="caution">
    <text evidence="1">The sequence shown here is derived from an EMBL/GenBank/DDBJ whole genome shotgun (WGS) entry which is preliminary data.</text>
</comment>
<sequence>MTWHHEDRTKDGYMRYPSDSPLWHTFDREHRDFGKDPRNVRLGLAVDGFSPFRTMGVAHSTWPIILTSYNMPPLMCMKKPFFFLTLLIPDPSPPENNIDVYLQPLIDELKELWNGVETYDE</sequence>
<reference evidence="1" key="2">
    <citation type="journal article" date="2024" name="Plant">
        <title>Genomic evolution and insights into agronomic trait innovations of Sesamum species.</title>
        <authorList>
            <person name="Miao H."/>
            <person name="Wang L."/>
            <person name="Qu L."/>
            <person name="Liu H."/>
            <person name="Sun Y."/>
            <person name="Le M."/>
            <person name="Wang Q."/>
            <person name="Wei S."/>
            <person name="Zheng Y."/>
            <person name="Lin W."/>
            <person name="Duan Y."/>
            <person name="Cao H."/>
            <person name="Xiong S."/>
            <person name="Wang X."/>
            <person name="Wei L."/>
            <person name="Li C."/>
            <person name="Ma Q."/>
            <person name="Ju M."/>
            <person name="Zhao R."/>
            <person name="Li G."/>
            <person name="Mu C."/>
            <person name="Tian Q."/>
            <person name="Mei H."/>
            <person name="Zhang T."/>
            <person name="Gao T."/>
            <person name="Zhang H."/>
        </authorList>
    </citation>
    <scope>NUCLEOTIDE SEQUENCE</scope>
    <source>
        <strain evidence="1">G02</strain>
    </source>
</reference>
<gene>
    <name evidence="1" type="ORF">Sradi_4117300</name>
</gene>
<dbReference type="EMBL" id="JACGWJ010000018">
    <property type="protein sequence ID" value="KAL0349681.1"/>
    <property type="molecule type" value="Genomic_DNA"/>
</dbReference>
<organism evidence="1">
    <name type="scientific">Sesamum radiatum</name>
    <name type="common">Black benniseed</name>
    <dbReference type="NCBI Taxonomy" id="300843"/>
    <lineage>
        <taxon>Eukaryota</taxon>
        <taxon>Viridiplantae</taxon>
        <taxon>Streptophyta</taxon>
        <taxon>Embryophyta</taxon>
        <taxon>Tracheophyta</taxon>
        <taxon>Spermatophyta</taxon>
        <taxon>Magnoliopsida</taxon>
        <taxon>eudicotyledons</taxon>
        <taxon>Gunneridae</taxon>
        <taxon>Pentapetalae</taxon>
        <taxon>asterids</taxon>
        <taxon>lamiids</taxon>
        <taxon>Lamiales</taxon>
        <taxon>Pedaliaceae</taxon>
        <taxon>Sesamum</taxon>
    </lineage>
</organism>